<gene>
    <name evidence="3" type="ORF">NCTC11012_00013</name>
</gene>
<dbReference type="InterPro" id="IPR005135">
    <property type="entry name" value="Endo/exonuclease/phosphatase"/>
</dbReference>
<keyword evidence="1" id="KW-0812">Transmembrane</keyword>
<proteinExistence type="predicted"/>
<reference evidence="3 4" key="1">
    <citation type="submission" date="2018-06" db="EMBL/GenBank/DDBJ databases">
        <authorList>
            <consortium name="Pathogen Informatics"/>
            <person name="Doyle S."/>
        </authorList>
    </citation>
    <scope>NUCLEOTIDE SEQUENCE [LARGE SCALE GENOMIC DNA]</scope>
    <source>
        <strain evidence="3 4">NCTC11012</strain>
    </source>
</reference>
<evidence type="ECO:0000259" key="2">
    <source>
        <dbReference type="Pfam" id="PF03372"/>
    </source>
</evidence>
<dbReference type="EMBL" id="UGQF01000001">
    <property type="protein sequence ID" value="STZ01795.1"/>
    <property type="molecule type" value="Genomic_DNA"/>
</dbReference>
<name>A0A378QLS9_9GAMM</name>
<keyword evidence="1" id="KW-0472">Membrane</keyword>
<evidence type="ECO:0000256" key="1">
    <source>
        <dbReference type="SAM" id="Phobius"/>
    </source>
</evidence>
<dbReference type="AlphaFoldDB" id="A0A378QLS9"/>
<protein>
    <submittedName>
        <fullName evidence="3">Uncharacterized protein conserved in bacteria</fullName>
    </submittedName>
</protein>
<dbReference type="Pfam" id="PF03372">
    <property type="entry name" value="Exo_endo_phos"/>
    <property type="match status" value="1"/>
</dbReference>
<evidence type="ECO:0000313" key="4">
    <source>
        <dbReference type="Proteomes" id="UP000254618"/>
    </source>
</evidence>
<dbReference type="SUPFAM" id="SSF56219">
    <property type="entry name" value="DNase I-like"/>
    <property type="match status" value="1"/>
</dbReference>
<evidence type="ECO:0000313" key="3">
    <source>
        <dbReference type="EMBL" id="STZ01795.1"/>
    </source>
</evidence>
<keyword evidence="1" id="KW-1133">Transmembrane helix</keyword>
<dbReference type="GO" id="GO:0003824">
    <property type="term" value="F:catalytic activity"/>
    <property type="evidence" value="ECO:0007669"/>
    <property type="project" value="InterPro"/>
</dbReference>
<dbReference type="Gene3D" id="3.60.10.10">
    <property type="entry name" value="Endonuclease/exonuclease/phosphatase"/>
    <property type="match status" value="1"/>
</dbReference>
<feature type="transmembrane region" description="Helical" evidence="1">
    <location>
        <begin position="65"/>
        <end position="82"/>
    </location>
</feature>
<accession>A0A378QLS9</accession>
<sequence>MVALTVLDYAWLSFMLLPVVATLLPLIKHDHWVFRIFDFPRLQIAIVSLICLPINAIFASTHHQAFWLLALINGLCLIYQASQIIAYTRLRTPEVAIYHGTDDERTLSLLIANVLTDNRQAHLLLEQIHHYQPDIVLTLESDAWWQDHLDTLTAHDYHYTIKIPLDNLYGMHLYSRLELSDSEIRHWVADDIPSIKSKLKLRSNEWVYIYCLHPMPPSPTESATATDRDAELLLVGREIEFMDEPVLVFGDLNDVAWSSTSQLFQKISGLLDPRKGRGLFNTFHANYPLFRWPLDHIFHSHDFMVKDIQVLPNIGSDHFPVYGKFQYHPIATLIQDEPEADSDDIDEALDKIAKSEPNQEVVREKY</sequence>
<feature type="transmembrane region" description="Helical" evidence="1">
    <location>
        <begin position="39"/>
        <end position="59"/>
    </location>
</feature>
<feature type="domain" description="Endonuclease/exonuclease/phosphatase" evidence="2">
    <location>
        <begin position="113"/>
        <end position="318"/>
    </location>
</feature>
<dbReference type="InterPro" id="IPR036691">
    <property type="entry name" value="Endo/exonu/phosph_ase_sf"/>
</dbReference>
<organism evidence="3 4">
    <name type="scientific">Moraxella equi</name>
    <dbReference type="NCBI Taxonomy" id="60442"/>
    <lineage>
        <taxon>Bacteria</taxon>
        <taxon>Pseudomonadati</taxon>
        <taxon>Pseudomonadota</taxon>
        <taxon>Gammaproteobacteria</taxon>
        <taxon>Moraxellales</taxon>
        <taxon>Moraxellaceae</taxon>
        <taxon>Moraxella</taxon>
    </lineage>
</organism>
<feature type="transmembrane region" description="Helical" evidence="1">
    <location>
        <begin position="6"/>
        <end position="27"/>
    </location>
</feature>
<dbReference type="Proteomes" id="UP000254618">
    <property type="component" value="Unassembled WGS sequence"/>
</dbReference>